<gene>
    <name evidence="2" type="ORF">DFR28_101794</name>
</gene>
<dbReference type="AlphaFoldDB" id="A0A395JV31"/>
<evidence type="ECO:0000313" key="2">
    <source>
        <dbReference type="EMBL" id="RBP53408.1"/>
    </source>
</evidence>
<name>A0A395JV31_9GAMM</name>
<sequence length="139" mass="16002">MVTKTAQIGVLCLILLILPGTQLKAKADQNSRAETKQRQEIRFYKINKDGITQRLRFTTKKSRSAGCHNLVKRGRLHRAMQFGYGSCQIFAKKDCDATSLMTFKREKETEVVSDLTQGYGWLPIGEHERGEHFRSWHCE</sequence>
<comment type="caution">
    <text evidence="2">The sequence shown here is derived from an EMBL/GenBank/DDBJ whole genome shotgun (WGS) entry which is preliminary data.</text>
</comment>
<dbReference type="InParanoid" id="A0A395JV31"/>
<keyword evidence="1" id="KW-0732">Signal</keyword>
<evidence type="ECO:0000256" key="1">
    <source>
        <dbReference type="SAM" id="SignalP"/>
    </source>
</evidence>
<feature type="chain" id="PRO_5017426106" evidence="1">
    <location>
        <begin position="28"/>
        <end position="139"/>
    </location>
</feature>
<reference evidence="2 3" key="1">
    <citation type="submission" date="2018-06" db="EMBL/GenBank/DDBJ databases">
        <title>Genomic Encyclopedia of Type Strains, Phase IV (KMG-IV): sequencing the most valuable type-strain genomes for metagenomic binning, comparative biology and taxonomic classification.</title>
        <authorList>
            <person name="Goeker M."/>
        </authorList>
    </citation>
    <scope>NUCLEOTIDE SEQUENCE [LARGE SCALE GENOMIC DNA]</scope>
    <source>
        <strain evidence="2 3">DSM 24032</strain>
    </source>
</reference>
<accession>A0A395JV31</accession>
<dbReference type="EMBL" id="QNRT01000001">
    <property type="protein sequence ID" value="RBP53408.1"/>
    <property type="molecule type" value="Genomic_DNA"/>
</dbReference>
<protein>
    <submittedName>
        <fullName evidence="2">Uncharacterized protein</fullName>
    </submittedName>
</protein>
<dbReference type="Proteomes" id="UP000253083">
    <property type="component" value="Unassembled WGS sequence"/>
</dbReference>
<keyword evidence="3" id="KW-1185">Reference proteome</keyword>
<feature type="signal peptide" evidence="1">
    <location>
        <begin position="1"/>
        <end position="27"/>
    </location>
</feature>
<organism evidence="2 3">
    <name type="scientific">Arenicella xantha</name>
    <dbReference type="NCBI Taxonomy" id="644221"/>
    <lineage>
        <taxon>Bacteria</taxon>
        <taxon>Pseudomonadati</taxon>
        <taxon>Pseudomonadota</taxon>
        <taxon>Gammaproteobacteria</taxon>
        <taxon>Arenicellales</taxon>
        <taxon>Arenicellaceae</taxon>
        <taxon>Arenicella</taxon>
    </lineage>
</organism>
<dbReference type="RefSeq" id="WP_113952978.1">
    <property type="nucleotide sequence ID" value="NZ_QNRT01000001.1"/>
</dbReference>
<evidence type="ECO:0000313" key="3">
    <source>
        <dbReference type="Proteomes" id="UP000253083"/>
    </source>
</evidence>
<proteinExistence type="predicted"/>